<dbReference type="Proteomes" id="UP001596296">
    <property type="component" value="Unassembled WGS sequence"/>
</dbReference>
<feature type="transmembrane region" description="Helical" evidence="1">
    <location>
        <begin position="16"/>
        <end position="36"/>
    </location>
</feature>
<organism evidence="2 3">
    <name type="scientific">Halopenitus salinus</name>
    <dbReference type="NCBI Taxonomy" id="1198295"/>
    <lineage>
        <taxon>Archaea</taxon>
        <taxon>Methanobacteriati</taxon>
        <taxon>Methanobacteriota</taxon>
        <taxon>Stenosarchaea group</taxon>
        <taxon>Halobacteria</taxon>
        <taxon>Halobacteriales</taxon>
        <taxon>Haloferacaceae</taxon>
        <taxon>Halopenitus</taxon>
    </lineage>
</organism>
<keyword evidence="3" id="KW-1185">Reference proteome</keyword>
<proteinExistence type="predicted"/>
<evidence type="ECO:0008006" key="4">
    <source>
        <dbReference type="Google" id="ProtNLM"/>
    </source>
</evidence>
<reference evidence="2 3" key="1">
    <citation type="journal article" date="2019" name="Int. J. Syst. Evol. Microbiol.">
        <title>The Global Catalogue of Microorganisms (GCM) 10K type strain sequencing project: providing services to taxonomists for standard genome sequencing and annotation.</title>
        <authorList>
            <consortium name="The Broad Institute Genomics Platform"/>
            <consortium name="The Broad Institute Genome Sequencing Center for Infectious Disease"/>
            <person name="Wu L."/>
            <person name="Ma J."/>
        </authorList>
    </citation>
    <scope>NUCLEOTIDE SEQUENCE [LARGE SCALE GENOMIC DNA]</scope>
    <source>
        <strain evidence="2 3">SKJ47</strain>
    </source>
</reference>
<name>A0ABD5V0U3_9EURY</name>
<evidence type="ECO:0000313" key="3">
    <source>
        <dbReference type="Proteomes" id="UP001596296"/>
    </source>
</evidence>
<comment type="caution">
    <text evidence="2">The sequence shown here is derived from an EMBL/GenBank/DDBJ whole genome shotgun (WGS) entry which is preliminary data.</text>
</comment>
<keyword evidence="1" id="KW-0472">Membrane</keyword>
<dbReference type="EMBL" id="JBHSXL010000010">
    <property type="protein sequence ID" value="MFC6893668.1"/>
    <property type="molecule type" value="Genomic_DNA"/>
</dbReference>
<sequence length="294" mass="31997">MLASSTSFIDSIAREIALWGGVLLLLASVLSFYTGWNKRKLAGVISETPRRPIAEVRSPGVIRIRGEISPRVPRETFTSPIKGDESCVLSAWEIKEKYDSPKTKSWERSAWGVKTVPFSLSNDDAELLVEIDDEVVGNETDGVFTPETLLSADGVSVEGLQCEFEAFDAHVETDYDEPPPGRVAEFLEHTDGLSVDPMTTLAGDFSVDASKRKYSEQTIKSGDTVSVLGYARPRRDGMESTAHPADLVVTPTNESTLYLSQRPFDEMPNGGGALVFSLLTGVLGTGLLAFRFVA</sequence>
<protein>
    <recommendedName>
        <fullName evidence="4">RING-type E3 ubiquitin transferase</fullName>
    </recommendedName>
</protein>
<accession>A0ABD5V0U3</accession>
<evidence type="ECO:0000256" key="1">
    <source>
        <dbReference type="SAM" id="Phobius"/>
    </source>
</evidence>
<keyword evidence="1" id="KW-0812">Transmembrane</keyword>
<feature type="transmembrane region" description="Helical" evidence="1">
    <location>
        <begin position="272"/>
        <end position="293"/>
    </location>
</feature>
<keyword evidence="1" id="KW-1133">Transmembrane helix</keyword>
<gene>
    <name evidence="2" type="ORF">ACFQE9_13785</name>
</gene>
<dbReference type="RefSeq" id="WP_379745884.1">
    <property type="nucleotide sequence ID" value="NZ_JBHSVN010000001.1"/>
</dbReference>
<evidence type="ECO:0000313" key="2">
    <source>
        <dbReference type="EMBL" id="MFC6893668.1"/>
    </source>
</evidence>
<dbReference type="AlphaFoldDB" id="A0ABD5V0U3"/>